<proteinExistence type="predicted"/>
<organism evidence="1 4">
    <name type="scientific">Homarus americanus</name>
    <name type="common">American lobster</name>
    <dbReference type="NCBI Taxonomy" id="6706"/>
    <lineage>
        <taxon>Eukaryota</taxon>
        <taxon>Metazoa</taxon>
        <taxon>Ecdysozoa</taxon>
        <taxon>Arthropoda</taxon>
        <taxon>Crustacea</taxon>
        <taxon>Multicrustacea</taxon>
        <taxon>Malacostraca</taxon>
        <taxon>Eumalacostraca</taxon>
        <taxon>Eucarida</taxon>
        <taxon>Decapoda</taxon>
        <taxon>Pleocyemata</taxon>
        <taxon>Astacidea</taxon>
        <taxon>Nephropoidea</taxon>
        <taxon>Nephropidae</taxon>
        <taxon>Homarus</taxon>
    </lineage>
</organism>
<dbReference type="EMBL" id="JAHLQT010021751">
    <property type="protein sequence ID" value="KAG7167318.1"/>
    <property type="molecule type" value="Genomic_DNA"/>
</dbReference>
<evidence type="ECO:0000313" key="2">
    <source>
        <dbReference type="EMBL" id="KAG7167318.1"/>
    </source>
</evidence>
<sequence length="105" mass="11883">MLFRRTLPTSRAVRERRHCEVFDSPCPLGGRYHLTCPVMGTRGGQQTRVYRIPVQGRLESNPIPCVCFSGELELLCTPVDHTPPYTTTDRLVDRAVMMSPMFSGQ</sequence>
<dbReference type="EMBL" id="JAHLQT010038275">
    <property type="protein sequence ID" value="KAG7156907.1"/>
    <property type="molecule type" value="Genomic_DNA"/>
</dbReference>
<dbReference type="Proteomes" id="UP000747542">
    <property type="component" value="Unassembled WGS sequence"/>
</dbReference>
<evidence type="ECO:0000313" key="4">
    <source>
        <dbReference type="Proteomes" id="UP000747542"/>
    </source>
</evidence>
<accession>A0A8J5MMT1</accession>
<keyword evidence="4" id="KW-1185">Reference proteome</keyword>
<evidence type="ECO:0000313" key="3">
    <source>
        <dbReference type="EMBL" id="KAG7177778.1"/>
    </source>
</evidence>
<evidence type="ECO:0000313" key="1">
    <source>
        <dbReference type="EMBL" id="KAG7156907.1"/>
    </source>
</evidence>
<name>A0A8J5MMT1_HOMAM</name>
<dbReference type="EMBL" id="JAHLQT010001853">
    <property type="protein sequence ID" value="KAG7177778.1"/>
    <property type="molecule type" value="Genomic_DNA"/>
</dbReference>
<dbReference type="AlphaFoldDB" id="A0A8J5MMT1"/>
<gene>
    <name evidence="1" type="ORF">Hamer_G015831</name>
    <name evidence="3" type="ORF">Hamer_G027966</name>
    <name evidence="2" type="ORF">Hamer_G028903</name>
</gene>
<comment type="caution">
    <text evidence="1">The sequence shown here is derived from an EMBL/GenBank/DDBJ whole genome shotgun (WGS) entry which is preliminary data.</text>
</comment>
<protein>
    <submittedName>
        <fullName evidence="1">Uncharacterized protein</fullName>
    </submittedName>
</protein>
<reference evidence="1" key="1">
    <citation type="journal article" date="2021" name="Sci. Adv.">
        <title>The American lobster genome reveals insights on longevity, neural, and immune adaptations.</title>
        <authorList>
            <person name="Polinski J.M."/>
            <person name="Zimin A.V."/>
            <person name="Clark K.F."/>
            <person name="Kohn A.B."/>
            <person name="Sadowski N."/>
            <person name="Timp W."/>
            <person name="Ptitsyn A."/>
            <person name="Khanna P."/>
            <person name="Romanova D.Y."/>
            <person name="Williams P."/>
            <person name="Greenwood S.J."/>
            <person name="Moroz L.L."/>
            <person name="Walt D.R."/>
            <person name="Bodnar A.G."/>
        </authorList>
    </citation>
    <scope>NUCLEOTIDE SEQUENCE</scope>
    <source>
        <strain evidence="1">GMGI-L3</strain>
    </source>
</reference>